<name>A0ABX7EXX9_9HYPH</name>
<reference evidence="1 2" key="1">
    <citation type="submission" date="2018-09" db="EMBL/GenBank/DDBJ databases">
        <title>Rhizobium sp. MAE2-X.</title>
        <authorList>
            <person name="Lee Y."/>
            <person name="Jeon C.O."/>
        </authorList>
    </citation>
    <scope>NUCLEOTIDE SEQUENCE [LARGE SCALE GENOMIC DNA]</scope>
    <source>
        <strain evidence="1 2">MAE2-X</strain>
    </source>
</reference>
<dbReference type="EMBL" id="CP032405">
    <property type="protein sequence ID" value="QRF53159.1"/>
    <property type="molecule type" value="Genomic_DNA"/>
</dbReference>
<gene>
    <name evidence="1" type="ORF">D4A92_17790</name>
</gene>
<dbReference type="Proteomes" id="UP000596351">
    <property type="component" value="Chromosome"/>
</dbReference>
<accession>A0ABX7EXX9</accession>
<evidence type="ECO:0000313" key="2">
    <source>
        <dbReference type="Proteomes" id="UP000596351"/>
    </source>
</evidence>
<keyword evidence="2" id="KW-1185">Reference proteome</keyword>
<proteinExistence type="predicted"/>
<sequence length="104" mass="12061">MRNDRCKFAWDGHRPHAVIPECARDKDFVCAACIGLKVCFVNIPIWQAMEGPILQHLAVAITMIYIISKILDETSIHNWLLLFEAMIQPVLIKRQYFFNPHPID</sequence>
<organism evidence="1 2">
    <name type="scientific">Rhizobium rosettiformans</name>
    <dbReference type="NCBI Taxonomy" id="1368430"/>
    <lineage>
        <taxon>Bacteria</taxon>
        <taxon>Pseudomonadati</taxon>
        <taxon>Pseudomonadota</taxon>
        <taxon>Alphaproteobacteria</taxon>
        <taxon>Hyphomicrobiales</taxon>
        <taxon>Rhizobiaceae</taxon>
        <taxon>Rhizobium/Agrobacterium group</taxon>
        <taxon>Rhizobium</taxon>
    </lineage>
</organism>
<evidence type="ECO:0000313" key="1">
    <source>
        <dbReference type="EMBL" id="QRF53159.1"/>
    </source>
</evidence>
<protein>
    <submittedName>
        <fullName evidence="1">Uncharacterized protein</fullName>
    </submittedName>
</protein>